<comment type="caution">
    <text evidence="2">The sequence shown here is derived from an EMBL/GenBank/DDBJ whole genome shotgun (WGS) entry which is preliminary data.</text>
</comment>
<dbReference type="RefSeq" id="WP_123269523.1">
    <property type="nucleotide sequence ID" value="NZ_RJJQ01000001.1"/>
</dbReference>
<dbReference type="EMBL" id="RJJQ01000001">
    <property type="protein sequence ID" value="RNI25331.1"/>
    <property type="molecule type" value="Genomic_DNA"/>
</dbReference>
<evidence type="ECO:0000256" key="1">
    <source>
        <dbReference type="SAM" id="MobiDB-lite"/>
    </source>
</evidence>
<gene>
    <name evidence="2" type="ORF">EFY87_01485</name>
</gene>
<evidence type="ECO:0000313" key="3">
    <source>
        <dbReference type="Proteomes" id="UP000271678"/>
    </source>
</evidence>
<dbReference type="Proteomes" id="UP000271678">
    <property type="component" value="Unassembled WGS sequence"/>
</dbReference>
<feature type="compositionally biased region" description="Low complexity" evidence="1">
    <location>
        <begin position="46"/>
        <end position="59"/>
    </location>
</feature>
<feature type="region of interest" description="Disordered" evidence="1">
    <location>
        <begin position="44"/>
        <end position="78"/>
    </location>
</feature>
<dbReference type="AlphaFoldDB" id="A0A3M9MIH4"/>
<reference evidence="2 3" key="1">
    <citation type="submission" date="2018-11" db="EMBL/GenBank/DDBJ databases">
        <title>Draft genome of Simplicispira Flexivirga sp. BO-16.</title>
        <authorList>
            <person name="Im W.T."/>
        </authorList>
    </citation>
    <scope>NUCLEOTIDE SEQUENCE [LARGE SCALE GENOMIC DNA]</scope>
    <source>
        <strain evidence="2 3">BO-16</strain>
    </source>
</reference>
<organism evidence="2 3">
    <name type="scientific">Flexivirga caeni</name>
    <dbReference type="NCBI Taxonomy" id="2294115"/>
    <lineage>
        <taxon>Bacteria</taxon>
        <taxon>Bacillati</taxon>
        <taxon>Actinomycetota</taxon>
        <taxon>Actinomycetes</taxon>
        <taxon>Micrococcales</taxon>
        <taxon>Dermacoccaceae</taxon>
        <taxon>Flexivirga</taxon>
    </lineage>
</organism>
<accession>A0A3M9MIH4</accession>
<keyword evidence="3" id="KW-1185">Reference proteome</keyword>
<proteinExistence type="predicted"/>
<evidence type="ECO:0000313" key="2">
    <source>
        <dbReference type="EMBL" id="RNI25331.1"/>
    </source>
</evidence>
<name>A0A3M9MIH4_9MICO</name>
<protein>
    <submittedName>
        <fullName evidence="2">Uncharacterized protein</fullName>
    </submittedName>
</protein>
<feature type="compositionally biased region" description="Polar residues" evidence="1">
    <location>
        <begin position="67"/>
        <end position="78"/>
    </location>
</feature>
<sequence>MGDAAAIPVTCMPAHQHTVPMPGVVVPDMAALRRVQAAAGSIVVNPGPGSLSGPSPALAWVGRPKHNATNGSSPLQHE</sequence>